<accession>A0A8E6BAD2</accession>
<gene>
    <name evidence="1" type="ORF">KIH39_09315</name>
</gene>
<reference evidence="1" key="1">
    <citation type="submission" date="2021-05" db="EMBL/GenBank/DDBJ databases">
        <title>Complete genome sequence of the cellulolytic planctomycete Telmatocola sphagniphila SP2T and characterization of the first cellulase from planctomycetes.</title>
        <authorList>
            <person name="Rakitin A.L."/>
            <person name="Beletsky A.V."/>
            <person name="Naumoff D.G."/>
            <person name="Kulichevskaya I.S."/>
            <person name="Mardanov A.V."/>
            <person name="Ravin N.V."/>
            <person name="Dedysh S.N."/>
        </authorList>
    </citation>
    <scope>NUCLEOTIDE SEQUENCE</scope>
    <source>
        <strain evidence="1">SP2T</strain>
    </source>
</reference>
<evidence type="ECO:0000313" key="1">
    <source>
        <dbReference type="EMBL" id="QVL34086.1"/>
    </source>
</evidence>
<dbReference type="KEGG" id="tsph:KIH39_09315"/>
<protein>
    <submittedName>
        <fullName evidence="1">Uncharacterized protein</fullName>
    </submittedName>
</protein>
<keyword evidence="2" id="KW-1185">Reference proteome</keyword>
<name>A0A8E6BAD2_9BACT</name>
<dbReference type="Proteomes" id="UP000676194">
    <property type="component" value="Chromosome"/>
</dbReference>
<organism evidence="1 2">
    <name type="scientific">Telmatocola sphagniphila</name>
    <dbReference type="NCBI Taxonomy" id="1123043"/>
    <lineage>
        <taxon>Bacteria</taxon>
        <taxon>Pseudomonadati</taxon>
        <taxon>Planctomycetota</taxon>
        <taxon>Planctomycetia</taxon>
        <taxon>Gemmatales</taxon>
        <taxon>Gemmataceae</taxon>
    </lineage>
</organism>
<dbReference type="EMBL" id="CP074694">
    <property type="protein sequence ID" value="QVL34086.1"/>
    <property type="molecule type" value="Genomic_DNA"/>
</dbReference>
<evidence type="ECO:0000313" key="2">
    <source>
        <dbReference type="Proteomes" id="UP000676194"/>
    </source>
</evidence>
<dbReference type="RefSeq" id="WP_213499059.1">
    <property type="nucleotide sequence ID" value="NZ_CP074694.1"/>
</dbReference>
<dbReference type="AlphaFoldDB" id="A0A8E6BAD2"/>
<proteinExistence type="predicted"/>
<sequence>MEKLETQQLIREPDQSKLIHPRFYILWEVAGELNGEEAKYRFWREAVHAIIASDSTNDSVRPSEGFSIG</sequence>